<organism evidence="1 2">
    <name type="scientific">Aspergillus transmontanensis</name>
    <dbReference type="NCBI Taxonomy" id="1034304"/>
    <lineage>
        <taxon>Eukaryota</taxon>
        <taxon>Fungi</taxon>
        <taxon>Dikarya</taxon>
        <taxon>Ascomycota</taxon>
        <taxon>Pezizomycotina</taxon>
        <taxon>Eurotiomycetes</taxon>
        <taxon>Eurotiomycetidae</taxon>
        <taxon>Eurotiales</taxon>
        <taxon>Aspergillaceae</taxon>
        <taxon>Aspergillus</taxon>
        <taxon>Aspergillus subgen. Circumdati</taxon>
    </lineage>
</organism>
<sequence>MCLLISITFLSLPVRNSRNRDGFILDVGARSEREREREKKRVKTRFINPPSRANNWKPSWVSLSLSLIYRLKLFPIPEPSPWDRICSGGVGVIKDSSSLITVEHDNNR</sequence>
<accession>A0A5N6W069</accession>
<dbReference type="EMBL" id="ML738320">
    <property type="protein sequence ID" value="KAE8314163.1"/>
    <property type="molecule type" value="Genomic_DNA"/>
</dbReference>
<keyword evidence="2" id="KW-1185">Reference proteome</keyword>
<gene>
    <name evidence="1" type="ORF">BDV41DRAFT_534348</name>
</gene>
<dbReference type="AlphaFoldDB" id="A0A5N6W069"/>
<evidence type="ECO:0000313" key="2">
    <source>
        <dbReference type="Proteomes" id="UP000325433"/>
    </source>
</evidence>
<name>A0A5N6W069_9EURO</name>
<proteinExistence type="predicted"/>
<evidence type="ECO:0000313" key="1">
    <source>
        <dbReference type="EMBL" id="KAE8314163.1"/>
    </source>
</evidence>
<dbReference type="Proteomes" id="UP000325433">
    <property type="component" value="Unassembled WGS sequence"/>
</dbReference>
<protein>
    <submittedName>
        <fullName evidence="1">Uncharacterized protein</fullName>
    </submittedName>
</protein>
<reference evidence="2" key="1">
    <citation type="submission" date="2019-04" db="EMBL/GenBank/DDBJ databases">
        <title>Friends and foes A comparative genomics studyof 23 Aspergillus species from section Flavi.</title>
        <authorList>
            <consortium name="DOE Joint Genome Institute"/>
            <person name="Kjaerbolling I."/>
            <person name="Vesth T."/>
            <person name="Frisvad J.C."/>
            <person name="Nybo J.L."/>
            <person name="Theobald S."/>
            <person name="Kildgaard S."/>
            <person name="Isbrandt T."/>
            <person name="Kuo A."/>
            <person name="Sato A."/>
            <person name="Lyhne E.K."/>
            <person name="Kogle M.E."/>
            <person name="Wiebenga A."/>
            <person name="Kun R.S."/>
            <person name="Lubbers R.J."/>
            <person name="Makela M.R."/>
            <person name="Barry K."/>
            <person name="Chovatia M."/>
            <person name="Clum A."/>
            <person name="Daum C."/>
            <person name="Haridas S."/>
            <person name="He G."/>
            <person name="LaButti K."/>
            <person name="Lipzen A."/>
            <person name="Mondo S."/>
            <person name="Riley R."/>
            <person name="Salamov A."/>
            <person name="Simmons B.A."/>
            <person name="Magnuson J.K."/>
            <person name="Henrissat B."/>
            <person name="Mortensen U.H."/>
            <person name="Larsen T.O."/>
            <person name="Devries R.P."/>
            <person name="Grigoriev I.V."/>
            <person name="Machida M."/>
            <person name="Baker S.E."/>
            <person name="Andersen M.R."/>
        </authorList>
    </citation>
    <scope>NUCLEOTIDE SEQUENCE [LARGE SCALE GENOMIC DNA]</scope>
    <source>
        <strain evidence="2">CBS 130015</strain>
    </source>
</reference>